<dbReference type="OrthoDB" id="3454835at2759"/>
<organism evidence="3 4">
    <name type="scientific">Viridothelium virens</name>
    <name type="common">Speckled blister lichen</name>
    <name type="synonym">Trypethelium virens</name>
    <dbReference type="NCBI Taxonomy" id="1048519"/>
    <lineage>
        <taxon>Eukaryota</taxon>
        <taxon>Fungi</taxon>
        <taxon>Dikarya</taxon>
        <taxon>Ascomycota</taxon>
        <taxon>Pezizomycotina</taxon>
        <taxon>Dothideomycetes</taxon>
        <taxon>Dothideomycetes incertae sedis</taxon>
        <taxon>Trypetheliales</taxon>
        <taxon>Trypetheliaceae</taxon>
        <taxon>Viridothelium</taxon>
    </lineage>
</organism>
<accession>A0A6A6GXM9</accession>
<reference evidence="3" key="1">
    <citation type="journal article" date="2020" name="Stud. Mycol.">
        <title>101 Dothideomycetes genomes: a test case for predicting lifestyles and emergence of pathogens.</title>
        <authorList>
            <person name="Haridas S."/>
            <person name="Albert R."/>
            <person name="Binder M."/>
            <person name="Bloem J."/>
            <person name="Labutti K."/>
            <person name="Salamov A."/>
            <person name="Andreopoulos B."/>
            <person name="Baker S."/>
            <person name="Barry K."/>
            <person name="Bills G."/>
            <person name="Bluhm B."/>
            <person name="Cannon C."/>
            <person name="Castanera R."/>
            <person name="Culley D."/>
            <person name="Daum C."/>
            <person name="Ezra D."/>
            <person name="Gonzalez J."/>
            <person name="Henrissat B."/>
            <person name="Kuo A."/>
            <person name="Liang C."/>
            <person name="Lipzen A."/>
            <person name="Lutzoni F."/>
            <person name="Magnuson J."/>
            <person name="Mondo S."/>
            <person name="Nolan M."/>
            <person name="Ohm R."/>
            <person name="Pangilinan J."/>
            <person name="Park H.-J."/>
            <person name="Ramirez L."/>
            <person name="Alfaro M."/>
            <person name="Sun H."/>
            <person name="Tritt A."/>
            <person name="Yoshinaga Y."/>
            <person name="Zwiers L.-H."/>
            <person name="Turgeon B."/>
            <person name="Goodwin S."/>
            <person name="Spatafora J."/>
            <person name="Crous P."/>
            <person name="Grigoriev I."/>
        </authorList>
    </citation>
    <scope>NUCLEOTIDE SEQUENCE</scope>
    <source>
        <strain evidence="3">Tuck. ex Michener</strain>
    </source>
</reference>
<name>A0A6A6GXM9_VIRVR</name>
<dbReference type="InterPro" id="IPR011008">
    <property type="entry name" value="Dimeric_a/b-barrel"/>
</dbReference>
<dbReference type="AlphaFoldDB" id="A0A6A6GXM9"/>
<dbReference type="Gene3D" id="3.30.70.100">
    <property type="match status" value="1"/>
</dbReference>
<protein>
    <recommendedName>
        <fullName evidence="2">EthD domain-containing protein</fullName>
    </recommendedName>
</protein>
<dbReference type="Proteomes" id="UP000800092">
    <property type="component" value="Unassembled WGS sequence"/>
</dbReference>
<dbReference type="Pfam" id="PF07110">
    <property type="entry name" value="EthD"/>
    <property type="match status" value="1"/>
</dbReference>
<dbReference type="GO" id="GO:0016491">
    <property type="term" value="F:oxidoreductase activity"/>
    <property type="evidence" value="ECO:0007669"/>
    <property type="project" value="InterPro"/>
</dbReference>
<evidence type="ECO:0000313" key="3">
    <source>
        <dbReference type="EMBL" id="KAF2230554.1"/>
    </source>
</evidence>
<evidence type="ECO:0000256" key="1">
    <source>
        <dbReference type="ARBA" id="ARBA00005986"/>
    </source>
</evidence>
<evidence type="ECO:0000313" key="4">
    <source>
        <dbReference type="Proteomes" id="UP000800092"/>
    </source>
</evidence>
<proteinExistence type="inferred from homology"/>
<dbReference type="InterPro" id="IPR009799">
    <property type="entry name" value="EthD_dom"/>
</dbReference>
<dbReference type="SUPFAM" id="SSF54909">
    <property type="entry name" value="Dimeric alpha+beta barrel"/>
    <property type="match status" value="1"/>
</dbReference>
<comment type="similarity">
    <text evidence="1">Belongs to the tpcK family.</text>
</comment>
<evidence type="ECO:0000259" key="2">
    <source>
        <dbReference type="Pfam" id="PF07110"/>
    </source>
</evidence>
<feature type="domain" description="EthD" evidence="2">
    <location>
        <begin position="18"/>
        <end position="116"/>
    </location>
</feature>
<dbReference type="EMBL" id="ML991839">
    <property type="protein sequence ID" value="KAF2230554.1"/>
    <property type="molecule type" value="Genomic_DNA"/>
</dbReference>
<gene>
    <name evidence="3" type="ORF">EV356DRAFT_329668</name>
</gene>
<sequence>MAVQSRKLYAITIFSCRKEGMEEKDYHDYISKTHAGYLKALLANNDIVSYTMQHNTTESKPMFNTIYGDRFPTESISDCDAVIQIVFKDVEDYLRARQDPHFINVVNPDHANFADPKRTKFAMGWFEEHVADGQVTS</sequence>
<keyword evidence="4" id="KW-1185">Reference proteome</keyword>